<proteinExistence type="predicted"/>
<keyword evidence="2" id="KW-1185">Reference proteome</keyword>
<evidence type="ECO:0000313" key="2">
    <source>
        <dbReference type="Proteomes" id="UP000008022"/>
    </source>
</evidence>
<protein>
    <submittedName>
        <fullName evidence="1">Uncharacterized protein</fullName>
    </submittedName>
</protein>
<reference evidence="2" key="1">
    <citation type="submission" date="2013-06" db="EMBL/GenBank/DDBJ databases">
        <authorList>
            <person name="Zhao Q."/>
        </authorList>
    </citation>
    <scope>NUCLEOTIDE SEQUENCE</scope>
    <source>
        <strain evidence="2">cv. W1943</strain>
    </source>
</reference>
<dbReference type="Gramene" id="ORUFI08G02310.1">
    <property type="protein sequence ID" value="ORUFI08G02310.1"/>
    <property type="gene ID" value="ORUFI08G02310"/>
</dbReference>
<sequence>MVEHLADWID</sequence>
<reference evidence="1" key="2">
    <citation type="submission" date="2015-06" db="UniProtKB">
        <authorList>
            <consortium name="EnsemblPlants"/>
        </authorList>
    </citation>
    <scope>IDENTIFICATION</scope>
</reference>
<evidence type="ECO:0000313" key="1">
    <source>
        <dbReference type="EnsemblPlants" id="ORUFI08G02310.1"/>
    </source>
</evidence>
<dbReference type="EnsemblPlants" id="ORUFI08G02310.1">
    <property type="protein sequence ID" value="ORUFI08G02310.1"/>
    <property type="gene ID" value="ORUFI08G02310"/>
</dbReference>
<name>A0A0G2KBR6_ORYRU</name>
<dbReference type="Proteomes" id="UP000008022">
    <property type="component" value="Unassembled WGS sequence"/>
</dbReference>
<accession>A0A0G2KBR6</accession>
<organism evidence="1 2">
    <name type="scientific">Oryza rufipogon</name>
    <name type="common">Brownbeard rice</name>
    <name type="synonym">Asian wild rice</name>
    <dbReference type="NCBI Taxonomy" id="4529"/>
    <lineage>
        <taxon>Eukaryota</taxon>
        <taxon>Viridiplantae</taxon>
        <taxon>Streptophyta</taxon>
        <taxon>Embryophyta</taxon>
        <taxon>Tracheophyta</taxon>
        <taxon>Spermatophyta</taxon>
        <taxon>Magnoliopsida</taxon>
        <taxon>Liliopsida</taxon>
        <taxon>Poales</taxon>
        <taxon>Poaceae</taxon>
        <taxon>BOP clade</taxon>
        <taxon>Oryzoideae</taxon>
        <taxon>Oryzeae</taxon>
        <taxon>Oryzinae</taxon>
        <taxon>Oryza</taxon>
    </lineage>
</organism>